<proteinExistence type="predicted"/>
<dbReference type="Gene3D" id="1.10.287.1890">
    <property type="match status" value="1"/>
</dbReference>
<dbReference type="Pfam" id="PF12847">
    <property type="entry name" value="Methyltransf_18"/>
    <property type="match status" value="1"/>
</dbReference>
<dbReference type="PANTHER" id="PTHR38451">
    <property type="entry name" value="TRNA (ADENINE(22)-N(1))-METHYLTRANSFERASE"/>
    <property type="match status" value="1"/>
</dbReference>
<keyword evidence="1" id="KW-0489">Methyltransferase</keyword>
<dbReference type="GO" id="GO:0160105">
    <property type="term" value="F:tRNA (adenine(22)-N1)-methyltransferase activity"/>
    <property type="evidence" value="ECO:0007669"/>
    <property type="project" value="InterPro"/>
</dbReference>
<organism evidence="1 2">
    <name type="scientific">Hespellia stercorisuis DSM 15480</name>
    <dbReference type="NCBI Taxonomy" id="1121950"/>
    <lineage>
        <taxon>Bacteria</taxon>
        <taxon>Bacillati</taxon>
        <taxon>Bacillota</taxon>
        <taxon>Clostridia</taxon>
        <taxon>Lachnospirales</taxon>
        <taxon>Lachnospiraceae</taxon>
        <taxon>Hespellia</taxon>
    </lineage>
</organism>
<reference evidence="1 2" key="1">
    <citation type="submission" date="2016-11" db="EMBL/GenBank/DDBJ databases">
        <authorList>
            <person name="Jaros S."/>
            <person name="Januszkiewicz K."/>
            <person name="Wedrychowicz H."/>
        </authorList>
    </citation>
    <scope>NUCLEOTIDE SEQUENCE [LARGE SCALE GENOMIC DNA]</scope>
    <source>
        <strain evidence="1 2">DSM 15480</strain>
    </source>
</reference>
<dbReference type="SUPFAM" id="SSF53335">
    <property type="entry name" value="S-adenosyl-L-methionine-dependent methyltransferases"/>
    <property type="match status" value="1"/>
</dbReference>
<dbReference type="CDD" id="cd02440">
    <property type="entry name" value="AdoMet_MTases"/>
    <property type="match status" value="1"/>
</dbReference>
<dbReference type="InterPro" id="IPR029063">
    <property type="entry name" value="SAM-dependent_MTases_sf"/>
</dbReference>
<dbReference type="PANTHER" id="PTHR38451:SF1">
    <property type="entry name" value="TRNA (ADENINE(22)-N(1))-METHYLTRANSFERASE"/>
    <property type="match status" value="1"/>
</dbReference>
<gene>
    <name evidence="1" type="ORF">SAMN02745243_01285</name>
</gene>
<name>A0A1M6LWD1_9FIRM</name>
<keyword evidence="1" id="KW-0808">Transferase</keyword>
<dbReference type="PIRSF" id="PIRSF018637">
    <property type="entry name" value="TrmK"/>
    <property type="match status" value="1"/>
</dbReference>
<dbReference type="RefSeq" id="WP_073107056.1">
    <property type="nucleotide sequence ID" value="NZ_FQZY01000016.1"/>
</dbReference>
<evidence type="ECO:0000313" key="2">
    <source>
        <dbReference type="Proteomes" id="UP000184301"/>
    </source>
</evidence>
<dbReference type="GO" id="GO:0032259">
    <property type="term" value="P:methylation"/>
    <property type="evidence" value="ECO:0007669"/>
    <property type="project" value="UniProtKB-KW"/>
</dbReference>
<evidence type="ECO:0000313" key="1">
    <source>
        <dbReference type="EMBL" id="SHJ75486.1"/>
    </source>
</evidence>
<dbReference type="Proteomes" id="UP000184301">
    <property type="component" value="Unassembled WGS sequence"/>
</dbReference>
<dbReference type="OrthoDB" id="5881184at2"/>
<keyword evidence="2" id="KW-1185">Reference proteome</keyword>
<dbReference type="AlphaFoldDB" id="A0A1M6LWD1"/>
<sequence length="235" mass="26781">MELSNRLQAVADMVTPGLPVADVGCDHGYIPIYLVQNGISPHVTAMDINEGPLERARENICRQQGELPIELILSDGLRALRPGEVESVIVAGMGGGLVMKILEDSMEVVRELKECILQPQSEIYKVRAFLLEKGFLVISENMICEDGKYYPMMKVRFEGEYVSRNRKWSETELRFGKLLLSEQNPVLYQFMEKELEIKQRVLSGLADRRGEKIVERISQLNEEIRCIQEGIAYYK</sequence>
<accession>A0A1M6LWD1</accession>
<dbReference type="EMBL" id="FQZY01000016">
    <property type="protein sequence ID" value="SHJ75486.1"/>
    <property type="molecule type" value="Genomic_DNA"/>
</dbReference>
<dbReference type="Gene3D" id="3.40.50.150">
    <property type="entry name" value="Vaccinia Virus protein VP39"/>
    <property type="match status" value="1"/>
</dbReference>
<dbReference type="STRING" id="1121950.SAMN02745243_01285"/>
<dbReference type="InterPro" id="IPR006901">
    <property type="entry name" value="TrmK"/>
</dbReference>
<protein>
    <submittedName>
        <fullName evidence="1">tRNA (Adenine22-N1)-methyltransferase</fullName>
    </submittedName>
</protein>